<dbReference type="GO" id="GO:0004540">
    <property type="term" value="F:RNA nuclease activity"/>
    <property type="evidence" value="ECO:0007669"/>
    <property type="project" value="InterPro"/>
</dbReference>
<dbReference type="Pfam" id="PF01936">
    <property type="entry name" value="NYN"/>
    <property type="match status" value="1"/>
</dbReference>
<dbReference type="Proteomes" id="UP000178413">
    <property type="component" value="Unassembled WGS sequence"/>
</dbReference>
<gene>
    <name evidence="2" type="ORF">A3D50_01305</name>
</gene>
<evidence type="ECO:0000259" key="1">
    <source>
        <dbReference type="Pfam" id="PF01936"/>
    </source>
</evidence>
<accession>A0A1G2MK00</accession>
<feature type="domain" description="NYN" evidence="1">
    <location>
        <begin position="10"/>
        <end position="138"/>
    </location>
</feature>
<protein>
    <recommendedName>
        <fullName evidence="1">NYN domain-containing protein</fullName>
    </recommendedName>
</protein>
<comment type="caution">
    <text evidence="2">The sequence shown here is derived from an EMBL/GenBank/DDBJ whole genome shotgun (WGS) entry which is preliminary data.</text>
</comment>
<dbReference type="AlphaFoldDB" id="A0A1G2MK00"/>
<evidence type="ECO:0000313" key="2">
    <source>
        <dbReference type="EMBL" id="OHA24178.1"/>
    </source>
</evidence>
<dbReference type="EMBL" id="MHRM01000011">
    <property type="protein sequence ID" value="OHA24178.1"/>
    <property type="molecule type" value="Genomic_DNA"/>
</dbReference>
<dbReference type="PANTHER" id="PTHR35458:SF2">
    <property type="entry name" value="SLR0755 PROTEIN"/>
    <property type="match status" value="1"/>
</dbReference>
<dbReference type="InterPro" id="IPR047140">
    <property type="entry name" value="LabA"/>
</dbReference>
<proteinExistence type="predicted"/>
<name>A0A1G2MK00_9BACT</name>
<dbReference type="InterPro" id="IPR021139">
    <property type="entry name" value="NYN"/>
</dbReference>
<evidence type="ECO:0000313" key="3">
    <source>
        <dbReference type="Proteomes" id="UP000178413"/>
    </source>
</evidence>
<reference evidence="2 3" key="1">
    <citation type="journal article" date="2016" name="Nat. Commun.">
        <title>Thousands of microbial genomes shed light on interconnected biogeochemical processes in an aquifer system.</title>
        <authorList>
            <person name="Anantharaman K."/>
            <person name="Brown C.T."/>
            <person name="Hug L.A."/>
            <person name="Sharon I."/>
            <person name="Castelle C.J."/>
            <person name="Probst A.J."/>
            <person name="Thomas B.C."/>
            <person name="Singh A."/>
            <person name="Wilkins M.J."/>
            <person name="Karaoz U."/>
            <person name="Brodie E.L."/>
            <person name="Williams K.H."/>
            <person name="Hubbard S.S."/>
            <person name="Banfield J.F."/>
        </authorList>
    </citation>
    <scope>NUCLEOTIDE SEQUENCE [LARGE SCALE GENOMIC DNA]</scope>
</reference>
<dbReference type="Gene3D" id="3.40.50.1010">
    <property type="entry name" value="5'-nuclease"/>
    <property type="match status" value="1"/>
</dbReference>
<dbReference type="STRING" id="1802308.A3D50_01305"/>
<dbReference type="PANTHER" id="PTHR35458">
    <property type="entry name" value="SLR0755 PROTEIN"/>
    <property type="match status" value="1"/>
</dbReference>
<organism evidence="2 3">
    <name type="scientific">Candidatus Taylorbacteria bacterium RIFCSPHIGHO2_02_FULL_44_12</name>
    <dbReference type="NCBI Taxonomy" id="1802308"/>
    <lineage>
        <taxon>Bacteria</taxon>
        <taxon>Candidatus Tayloriibacteriota</taxon>
    </lineage>
</organism>
<sequence>MKRKENNYAYIDGANLYRGVFDMGWILDYSRFRIWLKERYGVSRAYIFIGLVQKYTDLYAMLQESGFTLIFKETIYDQNGKPKGNCDADLVLHVVRDVFEGKNDKSLIVSSDGDYASTIKFLKEKKKILVVLSPHPKNKCSILLKRTNVPITYLSDFRQLLGPTKEKAPDGDGTSQGSFS</sequence>